<feature type="region of interest" description="Disordered" evidence="1">
    <location>
        <begin position="82"/>
        <end position="106"/>
    </location>
</feature>
<evidence type="ECO:0000313" key="2">
    <source>
        <dbReference type="EMBL" id="CAD9239651.1"/>
    </source>
</evidence>
<accession>A0A7S1XIR0</accession>
<evidence type="ECO:0000256" key="1">
    <source>
        <dbReference type="SAM" id="MobiDB-lite"/>
    </source>
</evidence>
<reference evidence="2" key="1">
    <citation type="submission" date="2021-01" db="EMBL/GenBank/DDBJ databases">
        <authorList>
            <person name="Corre E."/>
            <person name="Pelletier E."/>
            <person name="Niang G."/>
            <person name="Scheremetjew M."/>
            <person name="Finn R."/>
            <person name="Kale V."/>
            <person name="Holt S."/>
            <person name="Cochrane G."/>
            <person name="Meng A."/>
            <person name="Brown T."/>
            <person name="Cohen L."/>
        </authorList>
    </citation>
    <scope>NUCLEOTIDE SEQUENCE</scope>
    <source>
        <strain evidence="2">CCMP3124</strain>
    </source>
</reference>
<sequence length="106" mass="12070">MKHQAEVYTFQLRVRRMIGRCCAVTTATASIISKYYFGVCVCERGAQRNWGERRLKEIVKLAHCAARCRVVATGDECEAVAFPPPRSKQNDAPRVQETHLMLQQTQ</sequence>
<gene>
    <name evidence="2" type="ORF">EAUS1353_LOCUS1389</name>
</gene>
<proteinExistence type="predicted"/>
<dbReference type="EMBL" id="HBGI01002133">
    <property type="protein sequence ID" value="CAD9239651.1"/>
    <property type="molecule type" value="Transcribed_RNA"/>
</dbReference>
<dbReference type="AlphaFoldDB" id="A0A7S1XIR0"/>
<organism evidence="2">
    <name type="scientific">Erythrolobus australicus</name>
    <dbReference type="NCBI Taxonomy" id="1077150"/>
    <lineage>
        <taxon>Eukaryota</taxon>
        <taxon>Rhodophyta</taxon>
        <taxon>Bangiophyceae</taxon>
        <taxon>Porphyridiales</taxon>
        <taxon>Porphyridiaceae</taxon>
        <taxon>Erythrolobus</taxon>
    </lineage>
</organism>
<protein>
    <submittedName>
        <fullName evidence="2">Uncharacterized protein</fullName>
    </submittedName>
</protein>
<feature type="compositionally biased region" description="Basic and acidic residues" evidence="1">
    <location>
        <begin position="88"/>
        <end position="97"/>
    </location>
</feature>
<name>A0A7S1XIR0_9RHOD</name>